<dbReference type="Gene3D" id="3.40.605.10">
    <property type="entry name" value="Aldehyde Dehydrogenase, Chain A, domain 1"/>
    <property type="match status" value="1"/>
</dbReference>
<keyword evidence="8" id="KW-0963">Cytoplasm</keyword>
<dbReference type="Proteomes" id="UP000069272">
    <property type="component" value="Chromosome 2R"/>
</dbReference>
<dbReference type="FunFam" id="3.40.309.10:FF:000004">
    <property type="entry name" value="Succinate-semialdehyde dehydrogenase I"/>
    <property type="match status" value="1"/>
</dbReference>
<dbReference type="CDD" id="cd04009">
    <property type="entry name" value="C2B_Munc13-like"/>
    <property type="match status" value="1"/>
</dbReference>
<organism evidence="13 14">
    <name type="scientific">Anopheles albimanus</name>
    <name type="common">New world malaria mosquito</name>
    <dbReference type="NCBI Taxonomy" id="7167"/>
    <lineage>
        <taxon>Eukaryota</taxon>
        <taxon>Metazoa</taxon>
        <taxon>Ecdysozoa</taxon>
        <taxon>Arthropoda</taxon>
        <taxon>Hexapoda</taxon>
        <taxon>Insecta</taxon>
        <taxon>Pterygota</taxon>
        <taxon>Neoptera</taxon>
        <taxon>Endopterygota</taxon>
        <taxon>Diptera</taxon>
        <taxon>Nematocera</taxon>
        <taxon>Culicoidea</taxon>
        <taxon>Culicidae</taxon>
        <taxon>Anophelinae</taxon>
        <taxon>Anopheles</taxon>
    </lineage>
</organism>
<accession>A0A182FQC1</accession>
<keyword evidence="7" id="KW-0268">Exocytosis</keyword>
<keyword evidence="10 11" id="KW-0560">Oxidoreductase</keyword>
<comment type="similarity">
    <text evidence="5">Belongs to the unc-13 family.</text>
</comment>
<dbReference type="GO" id="GO:0099503">
    <property type="term" value="C:secretory vesicle"/>
    <property type="evidence" value="ECO:0007669"/>
    <property type="project" value="TreeGrafter"/>
</dbReference>
<evidence type="ECO:0000313" key="13">
    <source>
        <dbReference type="EnsemblMetazoa" id="AALB008741-PA"/>
    </source>
</evidence>
<name>A0A182FQC1_ANOAL</name>
<dbReference type="InterPro" id="IPR016163">
    <property type="entry name" value="Ald_DH_C"/>
</dbReference>
<dbReference type="InterPro" id="IPR029510">
    <property type="entry name" value="Ald_DH_CS_GLU"/>
</dbReference>
<evidence type="ECO:0000313" key="14">
    <source>
        <dbReference type="Proteomes" id="UP000069272"/>
    </source>
</evidence>
<dbReference type="InterPro" id="IPR027844">
    <property type="entry name" value="INTS15"/>
</dbReference>
<dbReference type="VEuPathDB" id="VectorBase:AALB20_037070"/>
<dbReference type="Pfam" id="PF00171">
    <property type="entry name" value="Aldedh"/>
    <property type="match status" value="1"/>
</dbReference>
<dbReference type="InterPro" id="IPR016161">
    <property type="entry name" value="Ald_DH/histidinol_DH"/>
</dbReference>
<dbReference type="PANTHER" id="PTHR45999:SF2">
    <property type="entry name" value="PROTEIN UNC-13 HOMOLOG 4B"/>
    <property type="match status" value="1"/>
</dbReference>
<dbReference type="Gene3D" id="2.60.40.150">
    <property type="entry name" value="C2 domain"/>
    <property type="match status" value="2"/>
</dbReference>
<evidence type="ECO:0000256" key="10">
    <source>
        <dbReference type="ARBA" id="ARBA00023002"/>
    </source>
</evidence>
<evidence type="ECO:0000256" key="9">
    <source>
        <dbReference type="ARBA" id="ARBA00022753"/>
    </source>
</evidence>
<comment type="pathway">
    <text evidence="4">Amino-acid degradation; 4-aminobutanoate degradation.</text>
</comment>
<dbReference type="GO" id="GO:0005770">
    <property type="term" value="C:late endosome"/>
    <property type="evidence" value="ECO:0007669"/>
    <property type="project" value="UniProtKB-SubCell"/>
</dbReference>
<dbReference type="PRINTS" id="PR00360">
    <property type="entry name" value="C2DOMAIN"/>
</dbReference>
<feature type="region of interest" description="Disordered" evidence="12">
    <location>
        <begin position="694"/>
        <end position="727"/>
    </location>
</feature>
<dbReference type="PROSITE" id="PS50004">
    <property type="entry name" value="C2"/>
    <property type="match status" value="2"/>
</dbReference>
<dbReference type="InterPro" id="IPR010439">
    <property type="entry name" value="MUN_dom"/>
</dbReference>
<evidence type="ECO:0000256" key="7">
    <source>
        <dbReference type="ARBA" id="ARBA00022483"/>
    </source>
</evidence>
<dbReference type="GO" id="GO:0006887">
    <property type="term" value="P:exocytosis"/>
    <property type="evidence" value="ECO:0007669"/>
    <property type="project" value="UniProtKB-KW"/>
</dbReference>
<evidence type="ECO:0000256" key="4">
    <source>
        <dbReference type="ARBA" id="ARBA00005176"/>
    </source>
</evidence>
<dbReference type="CDD" id="cd07103">
    <property type="entry name" value="ALDH_F5_SSADH_GabD"/>
    <property type="match status" value="1"/>
</dbReference>
<dbReference type="VEuPathDB" id="VectorBase:AALB008741"/>
<dbReference type="PROSITE" id="PS51258">
    <property type="entry name" value="MHD1"/>
    <property type="match status" value="1"/>
</dbReference>
<dbReference type="FunFam" id="3.40.605.10:FF:000005">
    <property type="entry name" value="Succinate-semialdehyde dehydrogenase I"/>
    <property type="match status" value="1"/>
</dbReference>
<feature type="region of interest" description="Disordered" evidence="12">
    <location>
        <begin position="571"/>
        <end position="622"/>
    </location>
</feature>
<dbReference type="InterPro" id="IPR052095">
    <property type="entry name" value="UNC-13_domain"/>
</dbReference>
<evidence type="ECO:0000256" key="12">
    <source>
        <dbReference type="SAM" id="MobiDB-lite"/>
    </source>
</evidence>
<reference evidence="13 14" key="1">
    <citation type="journal article" date="2017" name="G3 (Bethesda)">
        <title>The Physical Genome Mapping of Anopheles albimanus Corrected Scaffold Misassemblies and Identified Interarm Rearrangements in Genus Anopheles.</title>
        <authorList>
            <person name="Artemov G.N."/>
            <person name="Peery A.N."/>
            <person name="Jiang X."/>
            <person name="Tu Z."/>
            <person name="Stegniy V.N."/>
            <person name="Sharakhova M.V."/>
            <person name="Sharakhov I.V."/>
        </authorList>
    </citation>
    <scope>NUCLEOTIDE SEQUENCE [LARGE SCALE GENOMIC DNA]</scope>
    <source>
        <strain evidence="13 14">ALBI9_A</strain>
    </source>
</reference>
<evidence type="ECO:0000256" key="2">
    <source>
        <dbReference type="ARBA" id="ARBA00004496"/>
    </source>
</evidence>
<comment type="similarity">
    <text evidence="6 11">Belongs to the aldehyde dehydrogenase family.</text>
</comment>
<dbReference type="GO" id="GO:0055037">
    <property type="term" value="C:recycling endosome"/>
    <property type="evidence" value="ECO:0007669"/>
    <property type="project" value="UniProtKB-SubCell"/>
</dbReference>
<comment type="subcellular location">
    <subcellularLocation>
        <location evidence="2">Cytoplasm</location>
    </subcellularLocation>
    <subcellularLocation>
        <location evidence="3">Late endosome</location>
    </subcellularLocation>
    <subcellularLocation>
        <location evidence="1">Recycling endosome</location>
    </subcellularLocation>
</comment>
<dbReference type="SMART" id="SM00239">
    <property type="entry name" value="C2"/>
    <property type="match status" value="2"/>
</dbReference>
<dbReference type="EnsemblMetazoa" id="AALB008741-RA">
    <property type="protein sequence ID" value="AALB008741-PA"/>
    <property type="gene ID" value="AALB008741"/>
</dbReference>
<dbReference type="Pfam" id="PF00168">
    <property type="entry name" value="C2"/>
    <property type="match status" value="2"/>
</dbReference>
<dbReference type="PROSITE" id="PS00687">
    <property type="entry name" value="ALDEHYDE_DEHYDR_GLU"/>
    <property type="match status" value="1"/>
</dbReference>
<keyword evidence="9" id="KW-0967">Endosome</keyword>
<dbReference type="PANTHER" id="PTHR45999">
    <property type="entry name" value="UNC-13-4A, ISOFORM B"/>
    <property type="match status" value="1"/>
</dbReference>
<dbReference type="Gene3D" id="1.10.357.50">
    <property type="match status" value="1"/>
</dbReference>
<keyword evidence="14" id="KW-1185">Reference proteome</keyword>
<dbReference type="Pfam" id="PF06292">
    <property type="entry name" value="MUN"/>
    <property type="match status" value="1"/>
</dbReference>
<dbReference type="InterPro" id="IPR014772">
    <property type="entry name" value="Munc13_dom-2"/>
</dbReference>
<protein>
    <submittedName>
        <fullName evidence="13">Uncharacterized protein</fullName>
    </submittedName>
</protein>
<evidence type="ECO:0000256" key="1">
    <source>
        <dbReference type="ARBA" id="ARBA00004172"/>
    </source>
</evidence>
<dbReference type="GO" id="GO:0016620">
    <property type="term" value="F:oxidoreductase activity, acting on the aldehyde or oxo group of donors, NAD or NADP as acceptor"/>
    <property type="evidence" value="ECO:0007669"/>
    <property type="project" value="InterPro"/>
</dbReference>
<dbReference type="SUPFAM" id="SSF53720">
    <property type="entry name" value="ALDH-like"/>
    <property type="match status" value="1"/>
</dbReference>
<evidence type="ECO:0000256" key="8">
    <source>
        <dbReference type="ARBA" id="ARBA00022490"/>
    </source>
</evidence>
<evidence type="ECO:0000256" key="5">
    <source>
        <dbReference type="ARBA" id="ARBA00005823"/>
    </source>
</evidence>
<dbReference type="InterPro" id="IPR016162">
    <property type="entry name" value="Ald_DH_N"/>
</dbReference>
<dbReference type="Pfam" id="PF14964">
    <property type="entry name" value="INTS15"/>
    <property type="match status" value="1"/>
</dbReference>
<dbReference type="SUPFAM" id="SSF49562">
    <property type="entry name" value="C2 domain (Calcium/lipid-binding domain, CaLB)"/>
    <property type="match status" value="2"/>
</dbReference>
<evidence type="ECO:0000256" key="11">
    <source>
        <dbReference type="RuleBase" id="RU003345"/>
    </source>
</evidence>
<dbReference type="InterPro" id="IPR014770">
    <property type="entry name" value="Munc13_1"/>
</dbReference>
<dbReference type="Gene3D" id="3.40.309.10">
    <property type="entry name" value="Aldehyde Dehydrogenase, Chain A, domain 2"/>
    <property type="match status" value="1"/>
</dbReference>
<evidence type="ECO:0000256" key="3">
    <source>
        <dbReference type="ARBA" id="ARBA00004603"/>
    </source>
</evidence>
<evidence type="ECO:0000256" key="6">
    <source>
        <dbReference type="ARBA" id="ARBA00009986"/>
    </source>
</evidence>
<sequence>MDEEAMWKGFYEKIQEQKQKPPTEHQSILKWSVPVTGTSSSTSISGQFAQWALVRRMLHGNPLSQSQAFVNGRWVGAHSGATFEVQNPANGQVLGVVPDMNRDDVQLAIDAAYEAFYEKGWHNSTAKERAALLKNWYALMEKNRQEIASIMTAESGKPLVESLGELTYGNSFVEWFAEEARRIYGEIVPSPVAGRQIMLTRNPVGVAGLITPWNFPHAMITRKAAAALAAGCTVVIKPAEDTPLTALALARLAEQAGFPKGVINVITSSRMHAAEIGQLLCGSDKVAAISFTGSTEVGKLLYRQCADGVKRIGLELGGNAPFIVFKSADMEKAVTGAMNSKFRNCGQTCISANRFLIQDEIHDEFVEKLIERIGKLAIGDGSREGIQIGPLINRAQLTKVERFVTDAKEKGATVRYGGRTLPQHGELYYEPTVVTNLRDDMLLYNEEVFGPVVSVVRFKTEEEALAIANGTRRGLAGYFFSNDLNQVFRVARELETGMIGINEGLISATEAAFGGIKESGVGREGSRHGIDEYVYIKYLCYGNLHIQDLDGSFFEKFGSILRQKSIQNDEHIRSQLEPFPDGEEEPSEKGGDDEASRLPPVAEADDSGNETLADSDPEDQQDKQVGFIGDAFGWNCTSMMILCDTIMSTYSLPRLIGGGGLSGNKKFNLKFGGLRLSKSFRSLDRREKVVPHRAASVVHRDSTSLAPPKRPSVSGELVPNGTAQAGTSGTVHRLGRIPYHPYHPFRGVRKEEIEQQASQIVHSMTIEELYEEVLFETIHNIGCEDEEVSADVLFPYIQEAFKMTDEKHQEIMEVARNKEAPEIRLNVEIIEAKDLEPKDSNGLSDPFVTMYIASNPNHRYNTSVKAATLNPVWEEHFSLPITEDANEANLIVEVWDFDPAETVREKMNKLFEVKGVRGLRKLMKEIAQTASSGKHDNELIGRTSIPLKSIPASGMLMWYNLDKKNKLRRQGTLRVRLNFSSEKNSHVAAQEHRHLLRVLLLHELETSKVAPYWWSGKFTLQGEAILTQHSAQSGLSSTTETFIQWSVFTAIHQDHPLSFVLFDGLLEKLVRPIQTHSVSAEELKSFWEATKKLLPSCFSVIRKLRKRNTGDKLTLKTLTDVLNIIAKVALLEPPEGTDLFPVHQYGWIRRSPSEGDEPNWDIREALASAVVSGAEDFFGGIKEGHLLQTGTDEDRLQNMIKIIQLVRSDVQKGKEYYDKTFKDIMHFPYAKELYITYELKLAELIKPTVEDICRKVKRIQLPEGGPYPRGSDGGAIEFEDINMGTTLFELYIVLKRFCAMGTELSPDENNFAIDEYHRWFMGGVTHWLDIAVYKALTRIHKAIELDKLQPEDATVKYSSSAVDTLAIFYQIKIFWQQLAWPDVEGAYIFVAKIVDDICRCCVFYADRMSARVENLGVVENAYEKRFEVTKEWCLAINNIDYIRQSLKPFTTDLGVDEILAKLADVQSDVEAERCKDTLRAVLDNAIDTEKNKILDLVEKLARKMAPAMRRFLLEGAELLQQDSNSLDRLMMYMEDSLKLLNSELNELNFERVLDAIWVELTTILYDLIQSSLDKRRPPSFYANLRDTLHVMVANFKTDANRESEGARDKDTLAHIERLLQLHGYETTDLIHQYYLDRLEEQKQTEPGTGAYGMLTVQCFFKGNVLELEIVNARNLKPMDGNGSCDPFVRVHFLPEERFVGVVKPKTQCLSKTLFPLFDEKFVITFTPEQRAIPNAMIMFSIKDKDLFGMSNQYLAECYLGFSDIADISSDTGKIEQQHLILTRPNRMENLIINRNKHDMAMDLISEFVFRERRDEQRPASQYPKLATAVPRLSSIEEFQLVLVLCEYFARPGPDATRNAVFLSLFGGSNTRTSVLNKLISTAVSGSIAPLLCAAGTWMQQLGCTSPASLELAQCIVRDFVIFSKKSSEQLKSLPLVAPRFAANLMTAVCDLYLNGVGKEQLEAPPDLLLEVITEWVSETPSLCLASQQQPALPSGAIAMPVTTPLAGLIRWCVLSLLITEKQELYSKLHLAVLQSLLEATPPVTTPPTLQPINAQHLTLIVNTVQAEMESLAKLGQSLNGEQLQSCLERFAQAIQVGLTSRCVFGNVTQLIFRLESLPGKNKLLQIVINANKPS</sequence>
<feature type="compositionally biased region" description="Basic and acidic residues" evidence="12">
    <location>
        <begin position="587"/>
        <end position="596"/>
    </location>
</feature>
<dbReference type="PROSITE" id="PS51259">
    <property type="entry name" value="MHD2"/>
    <property type="match status" value="1"/>
</dbReference>
<proteinExistence type="inferred from homology"/>
<dbReference type="InterPro" id="IPR015590">
    <property type="entry name" value="Aldehyde_DH_dom"/>
</dbReference>
<dbReference type="InterPro" id="IPR000008">
    <property type="entry name" value="C2_dom"/>
</dbReference>
<dbReference type="InterPro" id="IPR035892">
    <property type="entry name" value="C2_domain_sf"/>
</dbReference>
<dbReference type="VEuPathDB" id="VectorBase:AALB20_036214"/>
<feature type="compositionally biased region" description="Acidic residues" evidence="12">
    <location>
        <begin position="603"/>
        <end position="619"/>
    </location>
</feature>
<reference evidence="13" key="2">
    <citation type="submission" date="2022-08" db="UniProtKB">
        <authorList>
            <consortium name="EnsemblMetazoa"/>
        </authorList>
    </citation>
    <scope>IDENTIFICATION</scope>
    <source>
        <strain evidence="13">STECLA/ALBI9_A</strain>
    </source>
</reference>